<evidence type="ECO:0000313" key="6">
    <source>
        <dbReference type="Proteomes" id="UP000789595"/>
    </source>
</evidence>
<feature type="compositionally biased region" description="Acidic residues" evidence="3">
    <location>
        <begin position="246"/>
        <end position="261"/>
    </location>
</feature>
<dbReference type="InterPro" id="IPR018247">
    <property type="entry name" value="EF_Hand_1_Ca_BS"/>
</dbReference>
<dbReference type="InterPro" id="IPR002048">
    <property type="entry name" value="EF_hand_dom"/>
</dbReference>
<keyword evidence="2" id="KW-0106">Calcium</keyword>
<dbReference type="Gene3D" id="1.10.238.10">
    <property type="entry name" value="EF-hand"/>
    <property type="match status" value="1"/>
</dbReference>
<evidence type="ECO:0000256" key="3">
    <source>
        <dbReference type="SAM" id="MobiDB-lite"/>
    </source>
</evidence>
<dbReference type="GO" id="GO:0005509">
    <property type="term" value="F:calcium ion binding"/>
    <property type="evidence" value="ECO:0007669"/>
    <property type="project" value="InterPro"/>
</dbReference>
<reference evidence="5" key="1">
    <citation type="submission" date="2021-11" db="EMBL/GenBank/DDBJ databases">
        <authorList>
            <consortium name="Genoscope - CEA"/>
            <person name="William W."/>
        </authorList>
    </citation>
    <scope>NUCLEOTIDE SEQUENCE</scope>
</reference>
<dbReference type="SMART" id="SM00054">
    <property type="entry name" value="EFh"/>
    <property type="match status" value="2"/>
</dbReference>
<keyword evidence="6" id="KW-1185">Reference proteome</keyword>
<dbReference type="EMBL" id="CAKKNE010000002">
    <property type="protein sequence ID" value="CAH0369490.1"/>
    <property type="molecule type" value="Genomic_DNA"/>
</dbReference>
<dbReference type="PROSITE" id="PS00018">
    <property type="entry name" value="EF_HAND_1"/>
    <property type="match status" value="2"/>
</dbReference>
<dbReference type="CDD" id="cd00051">
    <property type="entry name" value="EFh"/>
    <property type="match status" value="1"/>
</dbReference>
<protein>
    <recommendedName>
        <fullName evidence="4">EF-hand domain-containing protein</fullName>
    </recommendedName>
</protein>
<evidence type="ECO:0000256" key="1">
    <source>
        <dbReference type="ARBA" id="ARBA00022737"/>
    </source>
</evidence>
<feature type="compositionally biased region" description="Basic and acidic residues" evidence="3">
    <location>
        <begin position="82"/>
        <end position="101"/>
    </location>
</feature>
<evidence type="ECO:0000259" key="4">
    <source>
        <dbReference type="PROSITE" id="PS50222"/>
    </source>
</evidence>
<feature type="compositionally biased region" description="Low complexity" evidence="3">
    <location>
        <begin position="54"/>
        <end position="66"/>
    </location>
</feature>
<dbReference type="Proteomes" id="UP000789595">
    <property type="component" value="Unassembled WGS sequence"/>
</dbReference>
<feature type="domain" description="EF-hand" evidence="4">
    <location>
        <begin position="91"/>
        <end position="126"/>
    </location>
</feature>
<dbReference type="PANTHER" id="PTHR23050">
    <property type="entry name" value="CALCIUM BINDING PROTEIN"/>
    <property type="match status" value="1"/>
</dbReference>
<feature type="compositionally biased region" description="Low complexity" evidence="3">
    <location>
        <begin position="324"/>
        <end position="335"/>
    </location>
</feature>
<gene>
    <name evidence="5" type="ORF">PECAL_2P26130</name>
</gene>
<feature type="region of interest" description="Disordered" evidence="3">
    <location>
        <begin position="183"/>
        <end position="397"/>
    </location>
</feature>
<evidence type="ECO:0000256" key="2">
    <source>
        <dbReference type="ARBA" id="ARBA00022837"/>
    </source>
</evidence>
<dbReference type="PROSITE" id="PS50222">
    <property type="entry name" value="EF_HAND_2"/>
    <property type="match status" value="2"/>
</dbReference>
<feature type="compositionally biased region" description="Low complexity" evidence="3">
    <location>
        <begin position="218"/>
        <end position="235"/>
    </location>
</feature>
<dbReference type="OrthoDB" id="66458at2759"/>
<comment type="caution">
    <text evidence="5">The sequence shown here is derived from an EMBL/GenBank/DDBJ whole genome shotgun (WGS) entry which is preliminary data.</text>
</comment>
<sequence length="397" mass="43080">MSAAETEEEAPPPQKKSIFSCLTNLPGVCVPQKSAEGEEPARRLPMMMVHTQATSSKTPKSKSPTSVASKFAALSPYNRKRKQEEQAAKEHEETRLRDQFRRVDTDHSGKVDRHELKFLLNRVTGSTPTEDELDEMMAGVDTSGDGLIDFEEFRGIHQKAKSGELRFAELSRVLTEFDELVGLLDDDDLATEEQSAQKKPRLKSPMSLFSHKKKEGDATTPKPAKKSPMASMKAKFSFGKKKQHDEAEEVEEASEAEEDEPAGPSESLETREQASHKTPAKTPAKSPPLPARPSTSAKKSPPLPPRPSSPKKTDVPAPVVVEETATIPAAPASTPDGPRKSGAMLDDESDSDEEAAPEGEEADRVGPLSPLTPAPEPTPQKTVEDDIAAESVTSFSP</sequence>
<accession>A0A8J2WX84</accession>
<feature type="region of interest" description="Disordered" evidence="3">
    <location>
        <begin position="50"/>
        <end position="101"/>
    </location>
</feature>
<organism evidence="5 6">
    <name type="scientific">Pelagomonas calceolata</name>
    <dbReference type="NCBI Taxonomy" id="35677"/>
    <lineage>
        <taxon>Eukaryota</taxon>
        <taxon>Sar</taxon>
        <taxon>Stramenopiles</taxon>
        <taxon>Ochrophyta</taxon>
        <taxon>Pelagophyceae</taxon>
        <taxon>Pelagomonadales</taxon>
        <taxon>Pelagomonadaceae</taxon>
        <taxon>Pelagomonas</taxon>
    </lineage>
</organism>
<dbReference type="InterPro" id="IPR050145">
    <property type="entry name" value="Centrin_CML-like"/>
</dbReference>
<dbReference type="SUPFAM" id="SSF47473">
    <property type="entry name" value="EF-hand"/>
    <property type="match status" value="1"/>
</dbReference>
<dbReference type="AlphaFoldDB" id="A0A8J2WX84"/>
<dbReference type="Pfam" id="PF13499">
    <property type="entry name" value="EF-hand_7"/>
    <property type="match status" value="1"/>
</dbReference>
<dbReference type="InterPro" id="IPR011992">
    <property type="entry name" value="EF-hand-dom_pair"/>
</dbReference>
<name>A0A8J2WX84_9STRA</name>
<feature type="compositionally biased region" description="Acidic residues" evidence="3">
    <location>
        <begin position="345"/>
        <end position="361"/>
    </location>
</feature>
<feature type="domain" description="EF-hand" evidence="4">
    <location>
        <begin position="128"/>
        <end position="163"/>
    </location>
</feature>
<keyword evidence="1" id="KW-0677">Repeat</keyword>
<evidence type="ECO:0000313" key="5">
    <source>
        <dbReference type="EMBL" id="CAH0369490.1"/>
    </source>
</evidence>
<proteinExistence type="predicted"/>